<keyword evidence="3" id="KW-1185">Reference proteome</keyword>
<comment type="caution">
    <text evidence="2">The sequence shown here is derived from an EMBL/GenBank/DDBJ whole genome shotgun (WGS) entry which is preliminary data.</text>
</comment>
<dbReference type="OrthoDB" id="6904738at2"/>
<name>A0A4Z1CIV2_9GAMM</name>
<keyword evidence="1" id="KW-0812">Transmembrane</keyword>
<dbReference type="RefSeq" id="WP_135801508.1">
    <property type="nucleotide sequence ID" value="NZ_SRPF01000001.1"/>
</dbReference>
<dbReference type="AlphaFoldDB" id="A0A4Z1CIV2"/>
<protein>
    <submittedName>
        <fullName evidence="2">Uncharacterized protein</fullName>
    </submittedName>
</protein>
<keyword evidence="1" id="KW-1133">Transmembrane helix</keyword>
<dbReference type="EMBL" id="SRPF01000001">
    <property type="protein sequence ID" value="TGN41122.1"/>
    <property type="molecule type" value="Genomic_DNA"/>
</dbReference>
<accession>A0A4Z1CIV2</accession>
<evidence type="ECO:0000313" key="2">
    <source>
        <dbReference type="EMBL" id="TGN41122.1"/>
    </source>
</evidence>
<keyword evidence="1" id="KW-0472">Membrane</keyword>
<evidence type="ECO:0000313" key="3">
    <source>
        <dbReference type="Proteomes" id="UP000298325"/>
    </source>
</evidence>
<feature type="transmembrane region" description="Helical" evidence="1">
    <location>
        <begin position="36"/>
        <end position="57"/>
    </location>
</feature>
<organism evidence="2 3">
    <name type="scientific">Marinobacter confluentis</name>
    <dbReference type="NCBI Taxonomy" id="1697557"/>
    <lineage>
        <taxon>Bacteria</taxon>
        <taxon>Pseudomonadati</taxon>
        <taxon>Pseudomonadota</taxon>
        <taxon>Gammaproteobacteria</taxon>
        <taxon>Pseudomonadales</taxon>
        <taxon>Marinobacteraceae</taxon>
        <taxon>Marinobacter</taxon>
    </lineage>
</organism>
<feature type="transmembrane region" description="Helical" evidence="1">
    <location>
        <begin position="63"/>
        <end position="83"/>
    </location>
</feature>
<reference evidence="2 3" key="1">
    <citation type="submission" date="2019-04" db="EMBL/GenBank/DDBJ databases">
        <authorList>
            <person name="Park S."/>
            <person name="Yoon J.-H."/>
        </authorList>
    </citation>
    <scope>NUCLEOTIDE SEQUENCE [LARGE SCALE GENOMIC DNA]</scope>
    <source>
        <strain evidence="2 3">HJM-18</strain>
    </source>
</reference>
<proteinExistence type="predicted"/>
<gene>
    <name evidence="2" type="ORF">E5Q11_00780</name>
</gene>
<evidence type="ECO:0000256" key="1">
    <source>
        <dbReference type="SAM" id="Phobius"/>
    </source>
</evidence>
<sequence length="100" mass="10997">MSKDFFRTIFWPILYFFEKGSEAASTEGYRPSHRKILFAVGFLFFILSMATLFFVIVTGTLGGLFPVAVFAFISLVCAVVATLGSDGAVAKIWGNQSPEK</sequence>
<dbReference type="Proteomes" id="UP000298325">
    <property type="component" value="Unassembled WGS sequence"/>
</dbReference>